<proteinExistence type="predicted"/>
<reference evidence="1" key="1">
    <citation type="submission" date="2019-12" db="EMBL/GenBank/DDBJ databases">
        <title>An insight into the sialome of adult female Ixodes ricinus ticks feeding for 6 days.</title>
        <authorList>
            <person name="Perner J."/>
            <person name="Ribeiro J.M.C."/>
        </authorList>
    </citation>
    <scope>NUCLEOTIDE SEQUENCE</scope>
    <source>
        <strain evidence="1">Semi-engorged</strain>
        <tissue evidence="1">Salivary glands</tissue>
    </source>
</reference>
<protein>
    <submittedName>
        <fullName evidence="1">Putative secreted protein</fullName>
    </submittedName>
</protein>
<accession>A0A6B0UEH8</accession>
<dbReference type="AlphaFoldDB" id="A0A6B0UEH8"/>
<dbReference type="EMBL" id="GIFC01005737">
    <property type="protein sequence ID" value="MXU87820.1"/>
    <property type="molecule type" value="Transcribed_RNA"/>
</dbReference>
<organism evidence="1">
    <name type="scientific">Ixodes ricinus</name>
    <name type="common">Common tick</name>
    <name type="synonym">Acarus ricinus</name>
    <dbReference type="NCBI Taxonomy" id="34613"/>
    <lineage>
        <taxon>Eukaryota</taxon>
        <taxon>Metazoa</taxon>
        <taxon>Ecdysozoa</taxon>
        <taxon>Arthropoda</taxon>
        <taxon>Chelicerata</taxon>
        <taxon>Arachnida</taxon>
        <taxon>Acari</taxon>
        <taxon>Parasitiformes</taxon>
        <taxon>Ixodida</taxon>
        <taxon>Ixodoidea</taxon>
        <taxon>Ixodidae</taxon>
        <taxon>Ixodinae</taxon>
        <taxon>Ixodes</taxon>
    </lineage>
</organism>
<name>A0A6B0UEH8_IXORI</name>
<sequence length="98" mass="10778">MGRSSAWHLLEVLMAASPSTPSGGAMCLRPACKSGPEVPAVGGRELSPRSAPSSWPCSWTTRCNSPCHPRRHCKRVSWPSWDRCSWCWRTGRLRGPSS</sequence>
<evidence type="ECO:0000313" key="1">
    <source>
        <dbReference type="EMBL" id="MXU87820.1"/>
    </source>
</evidence>